<dbReference type="PANTHER" id="PTHR40515">
    <property type="entry name" value="CILIA- AND FLAGELLA-ASSOCIATED PROTEIN 157"/>
    <property type="match status" value="1"/>
</dbReference>
<dbReference type="OMA" id="NDFMIAY"/>
<dbReference type="InParanoid" id="A0BE86"/>
<gene>
    <name evidence="1" type="ORF">GSPATT00027886001</name>
</gene>
<organism evidence="1 2">
    <name type="scientific">Paramecium tetraurelia</name>
    <dbReference type="NCBI Taxonomy" id="5888"/>
    <lineage>
        <taxon>Eukaryota</taxon>
        <taxon>Sar</taxon>
        <taxon>Alveolata</taxon>
        <taxon>Ciliophora</taxon>
        <taxon>Intramacronucleata</taxon>
        <taxon>Oligohymenophorea</taxon>
        <taxon>Peniculida</taxon>
        <taxon>Parameciidae</taxon>
        <taxon>Paramecium</taxon>
    </lineage>
</organism>
<evidence type="ECO:0000313" key="1">
    <source>
        <dbReference type="EMBL" id="CAK56853.1"/>
    </source>
</evidence>
<evidence type="ECO:0000313" key="2">
    <source>
        <dbReference type="Proteomes" id="UP000000600"/>
    </source>
</evidence>
<dbReference type="EMBL" id="CT867988">
    <property type="protein sequence ID" value="CAK56853.1"/>
    <property type="molecule type" value="Genomic_DNA"/>
</dbReference>
<sequence>MESIIIQQKFISQKKKIILKDNLKYVKVIEKDHNKLQVIIDNLCGKVDKIIETYENDFMIAYKEQKTEIQKELNAMKEILIQYLLNSDTLSTELLRTIEELRLN</sequence>
<protein>
    <submittedName>
        <fullName evidence="1">Uncharacterized protein</fullName>
    </submittedName>
</protein>
<reference evidence="1 2" key="1">
    <citation type="journal article" date="2006" name="Nature">
        <title>Global trends of whole-genome duplications revealed by the ciliate Paramecium tetraurelia.</title>
        <authorList>
            <consortium name="Genoscope"/>
            <person name="Aury J.-M."/>
            <person name="Jaillon O."/>
            <person name="Duret L."/>
            <person name="Noel B."/>
            <person name="Jubin C."/>
            <person name="Porcel B.M."/>
            <person name="Segurens B."/>
            <person name="Daubin V."/>
            <person name="Anthouard V."/>
            <person name="Aiach N."/>
            <person name="Arnaiz O."/>
            <person name="Billaut A."/>
            <person name="Beisson J."/>
            <person name="Blanc I."/>
            <person name="Bouhouche K."/>
            <person name="Camara F."/>
            <person name="Duharcourt S."/>
            <person name="Guigo R."/>
            <person name="Gogendeau D."/>
            <person name="Katinka M."/>
            <person name="Keller A.-M."/>
            <person name="Kissmehl R."/>
            <person name="Klotz C."/>
            <person name="Koll F."/>
            <person name="Le Moue A."/>
            <person name="Lepere C."/>
            <person name="Malinsky S."/>
            <person name="Nowacki M."/>
            <person name="Nowak J.K."/>
            <person name="Plattner H."/>
            <person name="Poulain J."/>
            <person name="Ruiz F."/>
            <person name="Serrano V."/>
            <person name="Zagulski M."/>
            <person name="Dessen P."/>
            <person name="Betermier M."/>
            <person name="Weissenbach J."/>
            <person name="Scarpelli C."/>
            <person name="Schachter V."/>
            <person name="Sperling L."/>
            <person name="Meyer E."/>
            <person name="Cohen J."/>
            <person name="Wincker P."/>
        </authorList>
    </citation>
    <scope>NUCLEOTIDE SEQUENCE [LARGE SCALE GENOMIC DNA]</scope>
    <source>
        <strain evidence="1 2">Stock d4-2</strain>
    </source>
</reference>
<dbReference type="RefSeq" id="XP_001424251.1">
    <property type="nucleotide sequence ID" value="XM_001424214.1"/>
</dbReference>
<dbReference type="GeneID" id="5010035"/>
<dbReference type="AlphaFoldDB" id="A0BE86"/>
<proteinExistence type="predicted"/>
<accession>A0BE86</accession>
<dbReference type="KEGG" id="ptm:GSPATT00027886001"/>
<dbReference type="OrthoDB" id="306208at2759"/>
<keyword evidence="2" id="KW-1185">Reference proteome</keyword>
<dbReference type="PANTHER" id="PTHR40515:SF1">
    <property type="entry name" value="CILIA- AND FLAGELLA-ASSOCIATED PROTEIN 157"/>
    <property type="match status" value="1"/>
</dbReference>
<dbReference type="HOGENOM" id="CLU_2255370_0_0_1"/>
<dbReference type="Proteomes" id="UP000000600">
    <property type="component" value="Unassembled WGS sequence"/>
</dbReference>
<name>A0BE86_PARTE</name>